<dbReference type="EMBL" id="JBHMCE010000003">
    <property type="protein sequence ID" value="MFB9527205.1"/>
    <property type="molecule type" value="Genomic_DNA"/>
</dbReference>
<dbReference type="Proteomes" id="UP001589646">
    <property type="component" value="Unassembled WGS sequence"/>
</dbReference>
<gene>
    <name evidence="1" type="ORF">ACFFRN_11335</name>
</gene>
<sequence>MRLASLIRGEWSIENRDHHVRDVTLGEDRCRVRTGSLPSILAVMRSHAIGTLRLLGFANIADGTRWVRDDFHHPLIALGLTN</sequence>
<evidence type="ECO:0000313" key="2">
    <source>
        <dbReference type="Proteomes" id="UP001589646"/>
    </source>
</evidence>
<evidence type="ECO:0000313" key="1">
    <source>
        <dbReference type="EMBL" id="MFB9527205.1"/>
    </source>
</evidence>
<organism evidence="1 2">
    <name type="scientific">Nonomuraea roseola</name>
    <dbReference type="NCBI Taxonomy" id="46179"/>
    <lineage>
        <taxon>Bacteria</taxon>
        <taxon>Bacillati</taxon>
        <taxon>Actinomycetota</taxon>
        <taxon>Actinomycetes</taxon>
        <taxon>Streptosporangiales</taxon>
        <taxon>Streptosporangiaceae</taxon>
        <taxon>Nonomuraea</taxon>
    </lineage>
</organism>
<evidence type="ECO:0008006" key="3">
    <source>
        <dbReference type="Google" id="ProtNLM"/>
    </source>
</evidence>
<keyword evidence="2" id="KW-1185">Reference proteome</keyword>
<protein>
    <recommendedName>
        <fullName evidence="3">Transposase</fullName>
    </recommendedName>
</protein>
<name>A0ABV5PVG8_9ACTN</name>
<proteinExistence type="predicted"/>
<dbReference type="RefSeq" id="WP_346118894.1">
    <property type="nucleotide sequence ID" value="NZ_BAAAXC010000006.1"/>
</dbReference>
<comment type="caution">
    <text evidence="1">The sequence shown here is derived from an EMBL/GenBank/DDBJ whole genome shotgun (WGS) entry which is preliminary data.</text>
</comment>
<reference evidence="1 2" key="1">
    <citation type="submission" date="2024-09" db="EMBL/GenBank/DDBJ databases">
        <authorList>
            <person name="Sun Q."/>
            <person name="Mori K."/>
        </authorList>
    </citation>
    <scope>NUCLEOTIDE SEQUENCE [LARGE SCALE GENOMIC DNA]</scope>
    <source>
        <strain evidence="1 2">JCM 3323</strain>
    </source>
</reference>
<accession>A0ABV5PVG8</accession>